<dbReference type="AlphaFoldDB" id="A0A1I0U2U8"/>
<keyword evidence="2" id="KW-1133">Transmembrane helix</keyword>
<dbReference type="InterPro" id="IPR058489">
    <property type="entry name" value="DUF8176"/>
</dbReference>
<accession>A0A1I0U2U8</accession>
<proteinExistence type="predicted"/>
<evidence type="ECO:0000313" key="5">
    <source>
        <dbReference type="Proteomes" id="UP000182054"/>
    </source>
</evidence>
<organism evidence="4 5">
    <name type="scientific">Rhodococcoides kroppenstedtii</name>
    <dbReference type="NCBI Taxonomy" id="293050"/>
    <lineage>
        <taxon>Bacteria</taxon>
        <taxon>Bacillati</taxon>
        <taxon>Actinomycetota</taxon>
        <taxon>Actinomycetes</taxon>
        <taxon>Mycobacteriales</taxon>
        <taxon>Nocardiaceae</taxon>
        <taxon>Rhodococcoides</taxon>
    </lineage>
</organism>
<dbReference type="EMBL" id="FOJN01000012">
    <property type="protein sequence ID" value="SFA58318.1"/>
    <property type="molecule type" value="Genomic_DNA"/>
</dbReference>
<feature type="compositionally biased region" description="Gly residues" evidence="1">
    <location>
        <begin position="305"/>
        <end position="316"/>
    </location>
</feature>
<evidence type="ECO:0000259" key="3">
    <source>
        <dbReference type="Pfam" id="PF26527"/>
    </source>
</evidence>
<feature type="region of interest" description="Disordered" evidence="1">
    <location>
        <begin position="1"/>
        <end position="29"/>
    </location>
</feature>
<feature type="region of interest" description="Disordered" evidence="1">
    <location>
        <begin position="350"/>
        <end position="369"/>
    </location>
</feature>
<keyword evidence="2" id="KW-0472">Membrane</keyword>
<reference evidence="4 5" key="1">
    <citation type="submission" date="2016-10" db="EMBL/GenBank/DDBJ databases">
        <authorList>
            <person name="de Groot N.N."/>
        </authorList>
    </citation>
    <scope>NUCLEOTIDE SEQUENCE [LARGE SCALE GENOMIC DNA]</scope>
    <source>
        <strain evidence="4 5">DSM 44908</strain>
    </source>
</reference>
<sequence>MRSTVVAGLVSRPRNGHGDPSSSGAASGVDRVLAGPLPLRHRVLVVDLGAPSSSASARPSDRSDPARRVLRDLADAVGRYRPGSVVAWHPADAAAATLALASTGDGAADRMPPTGSPLRTRRSGVDEVASGRSARPLTTADVAAAVARLSSMRQTVVVCARPDDPWFEVLAGDADAVVVPVVDDETVSRAIALTDLVDAGRLTVVRPGGACGRTTEVRRRLGEAGIRTVLDVTESVEGLDGGEGLPGIAAGEADSADADWSRAAAVILRPRPAGRGHASAEPVLSFESTTATLRARSHGERGRVGHGLGRSIGGARGGRRRRSVVTPLATAAVVLVVGLGASVALFASGGGGGGDSAPESARTDAASASTRADAASASTAEVVLDGPGVIARFDDLYYRDRDAAAAAALWDLPAGVDRAAMVADLQSSIDAVQPGTTHRLDIRPTSAPDVYDAVLTLITPDGRQFDFDQQFVVRGGDRGFTIVRKIECSAACSAPTETDTETGR</sequence>
<dbReference type="Proteomes" id="UP000182054">
    <property type="component" value="Unassembled WGS sequence"/>
</dbReference>
<evidence type="ECO:0000256" key="2">
    <source>
        <dbReference type="SAM" id="Phobius"/>
    </source>
</evidence>
<gene>
    <name evidence="4" type="ORF">SAMN05444374_11289</name>
</gene>
<feature type="domain" description="DUF8176" evidence="3">
    <location>
        <begin position="367"/>
        <end position="486"/>
    </location>
</feature>
<feature type="region of interest" description="Disordered" evidence="1">
    <location>
        <begin position="294"/>
        <end position="319"/>
    </location>
</feature>
<evidence type="ECO:0000256" key="1">
    <source>
        <dbReference type="SAM" id="MobiDB-lite"/>
    </source>
</evidence>
<keyword evidence="2" id="KW-0812">Transmembrane</keyword>
<feature type="transmembrane region" description="Helical" evidence="2">
    <location>
        <begin position="324"/>
        <end position="347"/>
    </location>
</feature>
<protein>
    <recommendedName>
        <fullName evidence="3">DUF8176 domain-containing protein</fullName>
    </recommendedName>
</protein>
<feature type="region of interest" description="Disordered" evidence="1">
    <location>
        <begin position="104"/>
        <end position="134"/>
    </location>
</feature>
<name>A0A1I0U2U8_9NOCA</name>
<feature type="compositionally biased region" description="Low complexity" evidence="1">
    <location>
        <begin position="356"/>
        <end position="369"/>
    </location>
</feature>
<dbReference type="Pfam" id="PF26527">
    <property type="entry name" value="DUF8176"/>
    <property type="match status" value="1"/>
</dbReference>
<evidence type="ECO:0000313" key="4">
    <source>
        <dbReference type="EMBL" id="SFA58318.1"/>
    </source>
</evidence>